<dbReference type="EMBL" id="BLXT01006199">
    <property type="protein sequence ID" value="GFO29748.1"/>
    <property type="molecule type" value="Genomic_DNA"/>
</dbReference>
<organism evidence="2 3">
    <name type="scientific">Plakobranchus ocellatus</name>
    <dbReference type="NCBI Taxonomy" id="259542"/>
    <lineage>
        <taxon>Eukaryota</taxon>
        <taxon>Metazoa</taxon>
        <taxon>Spiralia</taxon>
        <taxon>Lophotrochozoa</taxon>
        <taxon>Mollusca</taxon>
        <taxon>Gastropoda</taxon>
        <taxon>Heterobranchia</taxon>
        <taxon>Euthyneura</taxon>
        <taxon>Panpulmonata</taxon>
        <taxon>Sacoglossa</taxon>
        <taxon>Placobranchoidea</taxon>
        <taxon>Plakobranchidae</taxon>
        <taxon>Plakobranchus</taxon>
    </lineage>
</organism>
<evidence type="ECO:0000313" key="2">
    <source>
        <dbReference type="EMBL" id="GFO29748.1"/>
    </source>
</evidence>
<sequence length="97" mass="10868">MFPALAATQLSLKYMLDVDPADITDSETEYQHALELLMERRRSSRLSDGPRTSVSPRGRPSKDSQESVVSTYRHAAGRRLKESTGDDHPGHNNPRFA</sequence>
<dbReference type="Proteomes" id="UP000735302">
    <property type="component" value="Unassembled WGS sequence"/>
</dbReference>
<accession>A0AAV4CE59</accession>
<reference evidence="2 3" key="1">
    <citation type="journal article" date="2021" name="Elife">
        <title>Chloroplast acquisition without the gene transfer in kleptoplastic sea slugs, Plakobranchus ocellatus.</title>
        <authorList>
            <person name="Maeda T."/>
            <person name="Takahashi S."/>
            <person name="Yoshida T."/>
            <person name="Shimamura S."/>
            <person name="Takaki Y."/>
            <person name="Nagai Y."/>
            <person name="Toyoda A."/>
            <person name="Suzuki Y."/>
            <person name="Arimoto A."/>
            <person name="Ishii H."/>
            <person name="Satoh N."/>
            <person name="Nishiyama T."/>
            <person name="Hasebe M."/>
            <person name="Maruyama T."/>
            <person name="Minagawa J."/>
            <person name="Obokata J."/>
            <person name="Shigenobu S."/>
        </authorList>
    </citation>
    <scope>NUCLEOTIDE SEQUENCE [LARGE SCALE GENOMIC DNA]</scope>
</reference>
<feature type="region of interest" description="Disordered" evidence="1">
    <location>
        <begin position="39"/>
        <end position="97"/>
    </location>
</feature>
<evidence type="ECO:0000256" key="1">
    <source>
        <dbReference type="SAM" id="MobiDB-lite"/>
    </source>
</evidence>
<proteinExistence type="predicted"/>
<feature type="compositionally biased region" description="Basic and acidic residues" evidence="1">
    <location>
        <begin position="79"/>
        <end position="90"/>
    </location>
</feature>
<evidence type="ECO:0000313" key="3">
    <source>
        <dbReference type="Proteomes" id="UP000735302"/>
    </source>
</evidence>
<gene>
    <name evidence="2" type="ORF">PoB_005625300</name>
</gene>
<protein>
    <submittedName>
        <fullName evidence="2">Uncharacterized protein</fullName>
    </submittedName>
</protein>
<comment type="caution">
    <text evidence="2">The sequence shown here is derived from an EMBL/GenBank/DDBJ whole genome shotgun (WGS) entry which is preliminary data.</text>
</comment>
<keyword evidence="3" id="KW-1185">Reference proteome</keyword>
<name>A0AAV4CE59_9GAST</name>
<dbReference type="AlphaFoldDB" id="A0AAV4CE59"/>